<reference evidence="1 2" key="2">
    <citation type="journal article" date="2021" name="Int. J. Syst. Evol. Microbiol.">
        <title>Roseibium litorale sp. nov., isolated from a tidal flat sediment and proposal for the reclassification of Labrenzia polysiphoniae as Roseibium polysiphoniae comb. nov.</title>
        <authorList>
            <person name="Liu Y."/>
            <person name="Pei T."/>
            <person name="Du J."/>
            <person name="Chao M."/>
            <person name="Deng M.R."/>
            <person name="Zhu H."/>
        </authorList>
    </citation>
    <scope>NUCLEOTIDE SEQUENCE [LARGE SCALE GENOMIC DNA]</scope>
    <source>
        <strain evidence="1 2">4C16A</strain>
    </source>
</reference>
<proteinExistence type="predicted"/>
<sequence>MMNRYENPRVPTEARIRYLDGDYQIEAPGTFVRCAVTGTAIPLEELKYWSVSRQEAYVDAMAALKRFKEDGKA</sequence>
<organism evidence="1 2">
    <name type="scientific">Roseibium litorale</name>
    <dbReference type="NCBI Taxonomy" id="2803841"/>
    <lineage>
        <taxon>Bacteria</taxon>
        <taxon>Pseudomonadati</taxon>
        <taxon>Pseudomonadota</taxon>
        <taxon>Alphaproteobacteria</taxon>
        <taxon>Hyphomicrobiales</taxon>
        <taxon>Stappiaceae</taxon>
        <taxon>Roseibium</taxon>
    </lineage>
</organism>
<dbReference type="Proteomes" id="UP000632063">
    <property type="component" value="Unassembled WGS sequence"/>
</dbReference>
<dbReference type="RefSeq" id="WP_192149113.1">
    <property type="nucleotide sequence ID" value="NZ_JACYXI010000010.1"/>
</dbReference>
<dbReference type="Pfam" id="PF09866">
    <property type="entry name" value="DUF2093"/>
    <property type="match status" value="1"/>
</dbReference>
<dbReference type="InterPro" id="IPR018661">
    <property type="entry name" value="DUF2093"/>
</dbReference>
<gene>
    <name evidence="1" type="ORF">IG616_15725</name>
</gene>
<protein>
    <submittedName>
        <fullName evidence="1">DUF2093 domain-containing protein</fullName>
    </submittedName>
</protein>
<keyword evidence="2" id="KW-1185">Reference proteome</keyword>
<evidence type="ECO:0000313" key="1">
    <source>
        <dbReference type="EMBL" id="MBD8892991.1"/>
    </source>
</evidence>
<name>A0ABR9CRW1_9HYPH</name>
<accession>A0ABR9CRW1</accession>
<reference evidence="2" key="1">
    <citation type="submission" date="2020-09" db="EMBL/GenBank/DDBJ databases">
        <title>The genome sequence of strain Labrenzia suaedae 4C16A.</title>
        <authorList>
            <person name="Liu Y."/>
        </authorList>
    </citation>
    <scope>NUCLEOTIDE SEQUENCE [LARGE SCALE GENOMIC DNA]</scope>
    <source>
        <strain evidence="2">4C16A</strain>
    </source>
</reference>
<comment type="caution">
    <text evidence="1">The sequence shown here is derived from an EMBL/GenBank/DDBJ whole genome shotgun (WGS) entry which is preliminary data.</text>
</comment>
<evidence type="ECO:0000313" key="2">
    <source>
        <dbReference type="Proteomes" id="UP000632063"/>
    </source>
</evidence>
<dbReference type="EMBL" id="JACYXI010000010">
    <property type="protein sequence ID" value="MBD8892991.1"/>
    <property type="molecule type" value="Genomic_DNA"/>
</dbReference>